<organism evidence="2 3">
    <name type="scientific">Phytobacter ursingii</name>
    <dbReference type="NCBI Taxonomy" id="1972431"/>
    <lineage>
        <taxon>Bacteria</taxon>
        <taxon>Pseudomonadati</taxon>
        <taxon>Pseudomonadota</taxon>
        <taxon>Gammaproteobacteria</taxon>
        <taxon>Enterobacterales</taxon>
        <taxon>Enterobacteriaceae</taxon>
        <taxon>Phytobacter</taxon>
    </lineage>
</organism>
<name>A0AB35RV31_9ENTR</name>
<dbReference type="PROSITE" id="PS50943">
    <property type="entry name" value="HTH_CROC1"/>
    <property type="match status" value="1"/>
</dbReference>
<sequence length="90" mass="10695">MRVSRNGLTQEQLAEKFNISITTVKKYTAIDREEYESRAKERRLKAYTMRSNGFSLDEITFELNCSYNAAVTLIKRYKNIDIKKYQWSDL</sequence>
<evidence type="ECO:0000313" key="2">
    <source>
        <dbReference type="EMBL" id="MDV2865823.1"/>
    </source>
</evidence>
<dbReference type="RefSeq" id="WP_103255464.1">
    <property type="nucleotide sequence ID" value="NZ_JAWJAC010000030.1"/>
</dbReference>
<evidence type="ECO:0000259" key="1">
    <source>
        <dbReference type="PROSITE" id="PS50943"/>
    </source>
</evidence>
<accession>A0AB35RV31</accession>
<gene>
    <name evidence="2" type="ORF">R0H02_25625</name>
</gene>
<evidence type="ECO:0000313" key="3">
    <source>
        <dbReference type="Proteomes" id="UP001286589"/>
    </source>
</evidence>
<comment type="caution">
    <text evidence="2">The sequence shown here is derived from an EMBL/GenBank/DDBJ whole genome shotgun (WGS) entry which is preliminary data.</text>
</comment>
<dbReference type="InterPro" id="IPR001387">
    <property type="entry name" value="Cro/C1-type_HTH"/>
</dbReference>
<feature type="domain" description="HTH cro/C1-type" evidence="1">
    <location>
        <begin position="5"/>
        <end position="27"/>
    </location>
</feature>
<proteinExistence type="predicted"/>
<protein>
    <submittedName>
        <fullName evidence="2">Plasmid replication protein</fullName>
    </submittedName>
</protein>
<dbReference type="AlphaFoldDB" id="A0AB35RV31"/>
<reference evidence="2 3" key="1">
    <citation type="submission" date="2023-10" db="EMBL/GenBank/DDBJ databases">
        <title>Phytobacter spp. The emergence of a new genus of hospital-origin enterobacteria encoding carbapenemases in Argentina.</title>
        <authorList>
            <person name="Vay C."/>
            <person name="Almuzara M."/>
            <person name="Traglia G.M."/>
            <person name="Campos J."/>
        </authorList>
    </citation>
    <scope>NUCLEOTIDE SEQUENCE [LARGE SCALE GENOMIC DNA]</scope>
    <source>
        <strain evidence="2 3">CVMA36</strain>
    </source>
</reference>
<dbReference type="Proteomes" id="UP001286589">
    <property type="component" value="Unassembled WGS sequence"/>
</dbReference>
<dbReference type="EMBL" id="JAWJAC010000030">
    <property type="protein sequence ID" value="MDV2865823.1"/>
    <property type="molecule type" value="Genomic_DNA"/>
</dbReference>
<keyword evidence="3" id="KW-1185">Reference proteome</keyword>